<proteinExistence type="inferred from homology"/>
<dbReference type="EMBL" id="VTEW01000012">
    <property type="protein sequence ID" value="TYS76595.1"/>
    <property type="molecule type" value="Genomic_DNA"/>
</dbReference>
<dbReference type="Proteomes" id="UP000325054">
    <property type="component" value="Unassembled WGS sequence"/>
</dbReference>
<keyword evidence="6" id="KW-0378">Hydrolase</keyword>
<dbReference type="InterPro" id="IPR000055">
    <property type="entry name" value="Restrct_endonuc_typeI_TRD"/>
</dbReference>
<dbReference type="SUPFAM" id="SSF116734">
    <property type="entry name" value="DNA methylase specificity domain"/>
    <property type="match status" value="2"/>
</dbReference>
<keyword evidence="6" id="KW-0255">Endonuclease</keyword>
<evidence type="ECO:0000313" key="7">
    <source>
        <dbReference type="Proteomes" id="UP000325054"/>
    </source>
</evidence>
<dbReference type="PANTHER" id="PTHR43140">
    <property type="entry name" value="TYPE-1 RESTRICTION ENZYME ECOKI SPECIFICITY PROTEIN"/>
    <property type="match status" value="1"/>
</dbReference>
<sequence length="457" mass="52198">MRWLKVGNKVSKHLGDLTEVGSVHGEESPYEVPRNWLFVNLGTVVDFFSGAAFPKSYQGHMDKEIPFFKVGNLKDVDNNYYLNKTANTISEEERIKMKAKLVPRDTILFAKIGEAIKLNRRAMLTNESCIDNNLMGVRPKSPLLDSKYLLYWSLKEDFYQLSQATAIPSIRKSTLEKVKFPLPPLQEQKRIVEKLEKNLGKIKEARKLIVDSKKTFEFRQAAIIKSTLNETFDKDYIPQGWESIPIKKLFRTFGGGTPSKSNPDYWNGDIPWISAKDMKTSFINNTQDYITEEGLNNSSAKLAEKSAVVMVVRSGILQRTLPVAYLLTSCTVNQDLKVFDSGDEFINKYFMYYVKGNESKLLYQYSKSGTTVNSIDFEKFKNHEILLPPIEIVKSKVNRIESLLKKDEKAFSHLNSLEMVENLKKSVLFKAFRGELGTNNSLEKTSLELLSSDVSRQ</sequence>
<dbReference type="CDD" id="cd17250">
    <property type="entry name" value="RMtype1_S_Eco4255II_TRD2-CR2_like"/>
    <property type="match status" value="1"/>
</dbReference>
<comment type="caution">
    <text evidence="6">The sequence shown here is derived from an EMBL/GenBank/DDBJ whole genome shotgun (WGS) entry which is preliminary data.</text>
</comment>
<dbReference type="Pfam" id="PF01420">
    <property type="entry name" value="Methylase_S"/>
    <property type="match status" value="2"/>
</dbReference>
<evidence type="ECO:0000256" key="3">
    <source>
        <dbReference type="ARBA" id="ARBA00023125"/>
    </source>
</evidence>
<evidence type="ECO:0000256" key="2">
    <source>
        <dbReference type="ARBA" id="ARBA00022747"/>
    </source>
</evidence>
<evidence type="ECO:0000256" key="4">
    <source>
        <dbReference type="ARBA" id="ARBA00038652"/>
    </source>
</evidence>
<evidence type="ECO:0000256" key="1">
    <source>
        <dbReference type="ARBA" id="ARBA00010923"/>
    </source>
</evidence>
<dbReference type="GO" id="GO:0003677">
    <property type="term" value="F:DNA binding"/>
    <property type="evidence" value="ECO:0007669"/>
    <property type="project" value="UniProtKB-KW"/>
</dbReference>
<dbReference type="GO" id="GO:0009307">
    <property type="term" value="P:DNA restriction-modification system"/>
    <property type="evidence" value="ECO:0007669"/>
    <property type="project" value="UniProtKB-KW"/>
</dbReference>
<comment type="similarity">
    <text evidence="1">Belongs to the type-I restriction system S methylase family.</text>
</comment>
<dbReference type="OrthoDB" id="9811611at2"/>
<reference evidence="6 7" key="1">
    <citation type="submission" date="2019-08" db="EMBL/GenBank/DDBJ databases">
        <title>Bacillus genomes from the desert of Cuatro Cienegas, Coahuila.</title>
        <authorList>
            <person name="Olmedo-Alvarez G."/>
        </authorList>
    </citation>
    <scope>NUCLEOTIDE SEQUENCE [LARGE SCALE GENOMIC DNA]</scope>
    <source>
        <strain evidence="6 7">CH451a_14T</strain>
    </source>
</reference>
<accession>A0A5D4TMY2</accession>
<name>A0A5D4TMY2_9BACI</name>
<dbReference type="CDD" id="cd17249">
    <property type="entry name" value="RMtype1_S_EcoR124I-TRD2-CR2_like"/>
    <property type="match status" value="1"/>
</dbReference>
<evidence type="ECO:0000313" key="6">
    <source>
        <dbReference type="EMBL" id="TYS76595.1"/>
    </source>
</evidence>
<dbReference type="AlphaFoldDB" id="A0A5D4TMY2"/>
<dbReference type="InterPro" id="IPR044946">
    <property type="entry name" value="Restrct_endonuc_typeI_TRD_sf"/>
</dbReference>
<dbReference type="InterPro" id="IPR051212">
    <property type="entry name" value="Type-I_RE_S_subunit"/>
</dbReference>
<organism evidence="6 7">
    <name type="scientific">Rossellomorea aquimaris</name>
    <dbReference type="NCBI Taxonomy" id="189382"/>
    <lineage>
        <taxon>Bacteria</taxon>
        <taxon>Bacillati</taxon>
        <taxon>Bacillota</taxon>
        <taxon>Bacilli</taxon>
        <taxon>Bacillales</taxon>
        <taxon>Bacillaceae</taxon>
        <taxon>Rossellomorea</taxon>
    </lineage>
</organism>
<protein>
    <submittedName>
        <fullName evidence="6">Restriction endonuclease subunit S</fullName>
    </submittedName>
</protein>
<keyword evidence="3" id="KW-0238">DNA-binding</keyword>
<evidence type="ECO:0000259" key="5">
    <source>
        <dbReference type="Pfam" id="PF01420"/>
    </source>
</evidence>
<dbReference type="GO" id="GO:0004519">
    <property type="term" value="F:endonuclease activity"/>
    <property type="evidence" value="ECO:0007669"/>
    <property type="project" value="UniProtKB-KW"/>
</dbReference>
<feature type="domain" description="Type I restriction modification DNA specificity" evidence="5">
    <location>
        <begin position="238"/>
        <end position="405"/>
    </location>
</feature>
<dbReference type="Gene3D" id="3.90.220.20">
    <property type="entry name" value="DNA methylase specificity domains"/>
    <property type="match status" value="2"/>
</dbReference>
<keyword evidence="2" id="KW-0680">Restriction system</keyword>
<gene>
    <name evidence="6" type="ORF">FZC80_14930</name>
</gene>
<feature type="domain" description="Type I restriction modification DNA specificity" evidence="5">
    <location>
        <begin position="33"/>
        <end position="199"/>
    </location>
</feature>
<keyword evidence="6" id="KW-0540">Nuclease</keyword>
<comment type="subunit">
    <text evidence="4">The methyltransferase is composed of M and S polypeptides.</text>
</comment>
<dbReference type="PANTHER" id="PTHR43140:SF1">
    <property type="entry name" value="TYPE I RESTRICTION ENZYME ECOKI SPECIFICITY SUBUNIT"/>
    <property type="match status" value="1"/>
</dbReference>